<dbReference type="Proteomes" id="UP000320591">
    <property type="component" value="Chromosome"/>
</dbReference>
<dbReference type="InterPro" id="IPR018313">
    <property type="entry name" value="SBP_3_CS"/>
</dbReference>
<comment type="subcellular location">
    <subcellularLocation>
        <location evidence="1">Cell envelope</location>
    </subcellularLocation>
</comment>
<dbReference type="RefSeq" id="WP_128569793.1">
    <property type="nucleotide sequence ID" value="NZ_CM001975.1"/>
</dbReference>
<keyword evidence="3" id="KW-0732">Signal</keyword>
<name>A0A5B8HE99_9GAMM</name>
<accession>A0A5B8HE99</accession>
<dbReference type="Gene3D" id="3.40.190.10">
    <property type="entry name" value="Periplasmic binding protein-like II"/>
    <property type="match status" value="2"/>
</dbReference>
<sequence length="270" mass="29997">MKKTRLTRYLSIALLPLFAAVILVGCDNNKSTETQNKVLRVGTTGQSFPGSYKENGTLVGYDVEVAETIAHKLGYQITWTTADFSGLMGQLEAGKLDTVANNFVKTTERQKKYNFTNTYLNYASQIVTSINNKNIQSLDDLKGKTVSGVLGSTHVTNLRNAFPNNDVTIRTYETRDGAMNDVINNRVQGYVNSRPILLAEINKRHLPLKLVGNPISNEQVAFPFARTPEGNKLLAEFNQQLQELRQNGQLKALAEKYFGSDKVLESSKAE</sequence>
<evidence type="ECO:0000256" key="2">
    <source>
        <dbReference type="ARBA" id="ARBA00010333"/>
    </source>
</evidence>
<dbReference type="PROSITE" id="PS01039">
    <property type="entry name" value="SBP_BACTERIAL_3"/>
    <property type="match status" value="1"/>
</dbReference>
<organism evidence="6 7">
    <name type="scientific">Dickeya poaceiphila</name>
    <dbReference type="NCBI Taxonomy" id="568768"/>
    <lineage>
        <taxon>Bacteria</taxon>
        <taxon>Pseudomonadati</taxon>
        <taxon>Pseudomonadota</taxon>
        <taxon>Gammaproteobacteria</taxon>
        <taxon>Enterobacterales</taxon>
        <taxon>Pectobacteriaceae</taxon>
        <taxon>Dickeya</taxon>
    </lineage>
</organism>
<dbReference type="PROSITE" id="PS51257">
    <property type="entry name" value="PROKAR_LIPOPROTEIN"/>
    <property type="match status" value="1"/>
</dbReference>
<proteinExistence type="inferred from homology"/>
<dbReference type="InterPro" id="IPR001638">
    <property type="entry name" value="Solute-binding_3/MltF_N"/>
</dbReference>
<evidence type="ECO:0000256" key="3">
    <source>
        <dbReference type="ARBA" id="ARBA00022729"/>
    </source>
</evidence>
<dbReference type="EMBL" id="CP042220">
    <property type="protein sequence ID" value="QDX28629.1"/>
    <property type="molecule type" value="Genomic_DNA"/>
</dbReference>
<dbReference type="GO" id="GO:0030288">
    <property type="term" value="C:outer membrane-bounded periplasmic space"/>
    <property type="evidence" value="ECO:0007669"/>
    <property type="project" value="UniProtKB-ARBA"/>
</dbReference>
<dbReference type="STRING" id="568768.GCA_000406125_03680"/>
<dbReference type="CDD" id="cd13709">
    <property type="entry name" value="PBP2_YxeM"/>
    <property type="match status" value="1"/>
</dbReference>
<feature type="domain" description="Solute-binding protein family 3/N-terminal" evidence="5">
    <location>
        <begin position="38"/>
        <end position="261"/>
    </location>
</feature>
<dbReference type="AlphaFoldDB" id="A0A5B8HE99"/>
<dbReference type="PANTHER" id="PTHR35936:SF19">
    <property type="entry name" value="AMINO-ACID-BINDING PROTEIN YXEM-RELATED"/>
    <property type="match status" value="1"/>
</dbReference>
<dbReference type="OrthoDB" id="368476at2"/>
<protein>
    <submittedName>
        <fullName evidence="6">Amino acid ABC transporter substrate-binding protein</fullName>
    </submittedName>
</protein>
<evidence type="ECO:0000313" key="6">
    <source>
        <dbReference type="EMBL" id="QDX28629.1"/>
    </source>
</evidence>
<evidence type="ECO:0000256" key="4">
    <source>
        <dbReference type="RuleBase" id="RU003744"/>
    </source>
</evidence>
<dbReference type="Pfam" id="PF00497">
    <property type="entry name" value="SBP_bac_3"/>
    <property type="match status" value="1"/>
</dbReference>
<keyword evidence="7" id="KW-1185">Reference proteome</keyword>
<evidence type="ECO:0000259" key="5">
    <source>
        <dbReference type="SMART" id="SM00062"/>
    </source>
</evidence>
<reference evidence="6 7" key="1">
    <citation type="journal article" date="2019" name="Environ. Microbiol.">
        <title>The phytopathogenic nature of Dickeya aquatica 174/2 and the dynamic early evolution of Dickeya pathogenicity.</title>
        <authorList>
            <person name="Duprey A."/>
            <person name="Taib N."/>
            <person name="Leonard S."/>
            <person name="Garin T."/>
            <person name="Flandrois J.P."/>
            <person name="Nasser W."/>
            <person name="Brochier-Armanet C."/>
            <person name="Reverchon S."/>
        </authorList>
    </citation>
    <scope>NUCLEOTIDE SEQUENCE [LARGE SCALE GENOMIC DNA]</scope>
    <source>
        <strain evidence="6 7">NCPPB 569</strain>
    </source>
</reference>
<dbReference type="SUPFAM" id="SSF53850">
    <property type="entry name" value="Periplasmic binding protein-like II"/>
    <property type="match status" value="1"/>
</dbReference>
<dbReference type="SMART" id="SM00062">
    <property type="entry name" value="PBPb"/>
    <property type="match status" value="1"/>
</dbReference>
<gene>
    <name evidence="6" type="ORF">Dpoa569_0000293</name>
</gene>
<dbReference type="PANTHER" id="PTHR35936">
    <property type="entry name" value="MEMBRANE-BOUND LYTIC MUREIN TRANSGLYCOSYLASE F"/>
    <property type="match status" value="1"/>
</dbReference>
<evidence type="ECO:0000313" key="7">
    <source>
        <dbReference type="Proteomes" id="UP000320591"/>
    </source>
</evidence>
<dbReference type="KEGG" id="dic:Dpoa569_0000293"/>
<comment type="similarity">
    <text evidence="2 4">Belongs to the bacterial solute-binding protein 3 family.</text>
</comment>
<evidence type="ECO:0000256" key="1">
    <source>
        <dbReference type="ARBA" id="ARBA00004196"/>
    </source>
</evidence>